<name>H5XX75_9FIRM</name>
<dbReference type="HOGENOM" id="CLU_2259239_0_0_9"/>
<dbReference type="STRING" id="768710.DesyoDRAFT_4045"/>
<dbReference type="AlphaFoldDB" id="H5XX75"/>
<protein>
    <submittedName>
        <fullName evidence="2">Uncharacterized protein</fullName>
    </submittedName>
</protein>
<feature type="transmembrane region" description="Helical" evidence="1">
    <location>
        <begin position="33"/>
        <end position="50"/>
    </location>
</feature>
<keyword evidence="3" id="KW-1185">Reference proteome</keyword>
<keyword evidence="1" id="KW-0472">Membrane</keyword>
<keyword evidence="1" id="KW-1133">Transmembrane helix</keyword>
<proteinExistence type="predicted"/>
<evidence type="ECO:0000313" key="3">
    <source>
        <dbReference type="Proteomes" id="UP000005104"/>
    </source>
</evidence>
<reference evidence="2 3" key="1">
    <citation type="submission" date="2011-11" db="EMBL/GenBank/DDBJ databases">
        <title>The Noncontiguous Finished genome of Desulfosporosinus youngiae DSM 17734.</title>
        <authorList>
            <consortium name="US DOE Joint Genome Institute (JGI-PGF)"/>
            <person name="Lucas S."/>
            <person name="Han J."/>
            <person name="Lapidus A."/>
            <person name="Cheng J.-F."/>
            <person name="Goodwin L."/>
            <person name="Pitluck S."/>
            <person name="Peters L."/>
            <person name="Ovchinnikova G."/>
            <person name="Lu M."/>
            <person name="Land M.L."/>
            <person name="Hauser L."/>
            <person name="Pester M."/>
            <person name="Spring S."/>
            <person name="Ollivier B."/>
            <person name="Rattei T."/>
            <person name="Klenk H.-P."/>
            <person name="Wagner M."/>
            <person name="Loy A."/>
            <person name="Woyke T.J."/>
        </authorList>
    </citation>
    <scope>NUCLEOTIDE SEQUENCE [LARGE SCALE GENOMIC DNA]</scope>
    <source>
        <strain evidence="2 3">DSM 17734</strain>
    </source>
</reference>
<feature type="transmembrane region" description="Helical" evidence="1">
    <location>
        <begin position="81"/>
        <end position="101"/>
    </location>
</feature>
<dbReference type="OrthoDB" id="1798344at2"/>
<dbReference type="EMBL" id="CM001441">
    <property type="protein sequence ID" value="EHQ91015.1"/>
    <property type="molecule type" value="Genomic_DNA"/>
</dbReference>
<accession>H5XX75</accession>
<keyword evidence="1" id="KW-0812">Transmembrane</keyword>
<feature type="transmembrane region" description="Helical" evidence="1">
    <location>
        <begin position="56"/>
        <end position="74"/>
    </location>
</feature>
<dbReference type="RefSeq" id="WP_007785704.1">
    <property type="nucleotide sequence ID" value="NZ_CM001441.1"/>
</dbReference>
<feature type="transmembrane region" description="Helical" evidence="1">
    <location>
        <begin position="6"/>
        <end position="26"/>
    </location>
</feature>
<evidence type="ECO:0000313" key="2">
    <source>
        <dbReference type="EMBL" id="EHQ91015.1"/>
    </source>
</evidence>
<dbReference type="Proteomes" id="UP000005104">
    <property type="component" value="Chromosome"/>
</dbReference>
<gene>
    <name evidence="2" type="ORF">DesyoDRAFT_4045</name>
</gene>
<sequence>MEMLYGLLRALIGWPGIITAIVLVSIGISSKRIWLIILGAIFAIPISWYLGSTPKFRYIMYALPTFFIGSALAIKYEKNRLAWIFVLPYVGIIGWLGLTVLSQ</sequence>
<evidence type="ECO:0000256" key="1">
    <source>
        <dbReference type="SAM" id="Phobius"/>
    </source>
</evidence>
<dbReference type="eggNOG" id="COG0823">
    <property type="taxonomic scope" value="Bacteria"/>
</dbReference>
<organism evidence="2 3">
    <name type="scientific">Desulfosporosinus youngiae DSM 17734</name>
    <dbReference type="NCBI Taxonomy" id="768710"/>
    <lineage>
        <taxon>Bacteria</taxon>
        <taxon>Bacillati</taxon>
        <taxon>Bacillota</taxon>
        <taxon>Clostridia</taxon>
        <taxon>Eubacteriales</taxon>
        <taxon>Desulfitobacteriaceae</taxon>
        <taxon>Desulfosporosinus</taxon>
    </lineage>
</organism>